<accession>A0A6J4K330</accession>
<organism evidence="2">
    <name type="scientific">uncultured Friedmanniella sp</name>
    <dbReference type="NCBI Taxonomy" id="335381"/>
    <lineage>
        <taxon>Bacteria</taxon>
        <taxon>Bacillati</taxon>
        <taxon>Actinomycetota</taxon>
        <taxon>Actinomycetes</taxon>
        <taxon>Propionibacteriales</taxon>
        <taxon>Nocardioidaceae</taxon>
        <taxon>Friedmanniella</taxon>
        <taxon>environmental samples</taxon>
    </lineage>
</organism>
<feature type="compositionally biased region" description="Basic residues" evidence="1">
    <location>
        <begin position="21"/>
        <end position="31"/>
    </location>
</feature>
<dbReference type="EMBL" id="CADCTT010000067">
    <property type="protein sequence ID" value="CAA9294460.1"/>
    <property type="molecule type" value="Genomic_DNA"/>
</dbReference>
<reference evidence="2" key="1">
    <citation type="submission" date="2020-02" db="EMBL/GenBank/DDBJ databases">
        <authorList>
            <person name="Meier V. D."/>
        </authorList>
    </citation>
    <scope>NUCLEOTIDE SEQUENCE</scope>
    <source>
        <strain evidence="2">AVDCRST_MAG61</strain>
    </source>
</reference>
<sequence>AAGGPARRDGGAAEGRDPALGRRRLGRRRPGRTPDPGAPRPGPGGRRRAAGRGGRAASPARLPPRDRLAPGPAGAGRGRRAVGRPASRGLRRSRRRPPGWPEGDVLRLPGSGPGARPDRRPSAPLPLGCPPARLSQRLPPARRGHPRPRTAGRARGGAGRWSAAIDHPLRRL</sequence>
<feature type="non-terminal residue" evidence="2">
    <location>
        <position position="1"/>
    </location>
</feature>
<feature type="non-terminal residue" evidence="2">
    <location>
        <position position="172"/>
    </location>
</feature>
<feature type="compositionally biased region" description="Basic residues" evidence="1">
    <location>
        <begin position="140"/>
        <end position="152"/>
    </location>
</feature>
<feature type="region of interest" description="Disordered" evidence="1">
    <location>
        <begin position="1"/>
        <end position="172"/>
    </location>
</feature>
<evidence type="ECO:0000256" key="1">
    <source>
        <dbReference type="SAM" id="MobiDB-lite"/>
    </source>
</evidence>
<dbReference type="AlphaFoldDB" id="A0A6J4K330"/>
<feature type="compositionally biased region" description="Basic and acidic residues" evidence="1">
    <location>
        <begin position="1"/>
        <end position="20"/>
    </location>
</feature>
<gene>
    <name evidence="2" type="ORF">AVDCRST_MAG61-466</name>
</gene>
<evidence type="ECO:0000313" key="2">
    <source>
        <dbReference type="EMBL" id="CAA9294460.1"/>
    </source>
</evidence>
<name>A0A6J4K330_9ACTN</name>
<proteinExistence type="predicted"/>
<protein>
    <submittedName>
        <fullName evidence="2">Uncharacterized protein</fullName>
    </submittedName>
</protein>